<keyword evidence="1" id="KW-1133">Transmembrane helix</keyword>
<name>A0A117NG34_PICGL</name>
<organism evidence="2">
    <name type="scientific">Picea glauca</name>
    <name type="common">White spruce</name>
    <name type="synonym">Pinus glauca</name>
    <dbReference type="NCBI Taxonomy" id="3330"/>
    <lineage>
        <taxon>Eukaryota</taxon>
        <taxon>Viridiplantae</taxon>
        <taxon>Streptophyta</taxon>
        <taxon>Embryophyta</taxon>
        <taxon>Tracheophyta</taxon>
        <taxon>Spermatophyta</taxon>
        <taxon>Pinopsida</taxon>
        <taxon>Pinidae</taxon>
        <taxon>Conifers I</taxon>
        <taxon>Pinales</taxon>
        <taxon>Pinaceae</taxon>
        <taxon>Picea</taxon>
    </lineage>
</organism>
<proteinExistence type="predicted"/>
<reference evidence="2" key="1">
    <citation type="journal article" date="2015" name="Genome Biol. Evol.">
        <title>Organellar Genomes of White Spruce (Picea glauca): Assembly and Annotation.</title>
        <authorList>
            <person name="Jackman S.D."/>
            <person name="Warren R.L."/>
            <person name="Gibb E.A."/>
            <person name="Vandervalk B.P."/>
            <person name="Mohamadi H."/>
            <person name="Chu J."/>
            <person name="Raymond A."/>
            <person name="Pleasance S."/>
            <person name="Coope R."/>
            <person name="Wildung M.R."/>
            <person name="Ritland C.E."/>
            <person name="Bousquet J."/>
            <person name="Jones S.J."/>
            <person name="Bohlmann J."/>
            <person name="Birol I."/>
        </authorList>
    </citation>
    <scope>NUCLEOTIDE SEQUENCE [LARGE SCALE GENOMIC DNA]</scope>
    <source>
        <tissue evidence="2">Flushing bud</tissue>
    </source>
</reference>
<keyword evidence="2" id="KW-0496">Mitochondrion</keyword>
<protein>
    <submittedName>
        <fullName evidence="2">Uncharacterized protein</fullName>
    </submittedName>
</protein>
<geneLocation type="mitochondrion" evidence="2"/>
<feature type="transmembrane region" description="Helical" evidence="1">
    <location>
        <begin position="20"/>
        <end position="43"/>
    </location>
</feature>
<keyword evidence="1" id="KW-0812">Transmembrane</keyword>
<comment type="caution">
    <text evidence="2">The sequence shown here is derived from an EMBL/GenBank/DDBJ whole genome shotgun (WGS) entry which is preliminary data.</text>
</comment>
<sequence length="93" mass="10662">MVFKAALLSQVMRNKLTSVIFMHGIICCYNAKLIIEMLVSYVYTNVIYLDTSSFLRQVSRRYAMCLIDWSSNTWAGSWQKVKVEALKKGGSKL</sequence>
<evidence type="ECO:0000256" key="1">
    <source>
        <dbReference type="SAM" id="Phobius"/>
    </source>
</evidence>
<gene>
    <name evidence="2" type="ORF">ABT39_MTgene1999</name>
</gene>
<accession>A0A117NG34</accession>
<evidence type="ECO:0000313" key="2">
    <source>
        <dbReference type="EMBL" id="KUM46193.1"/>
    </source>
</evidence>
<dbReference type="AlphaFoldDB" id="A0A117NG34"/>
<dbReference type="EMBL" id="LKAM01000013">
    <property type="protein sequence ID" value="KUM46193.1"/>
    <property type="molecule type" value="Genomic_DNA"/>
</dbReference>
<keyword evidence="1" id="KW-0472">Membrane</keyword>